<dbReference type="RefSeq" id="WP_208341249.1">
    <property type="nucleotide sequence ID" value="NZ_CAWQFN010000835.1"/>
</dbReference>
<sequence length="361" mass="40897">MNKVFFLIGAIPPQTGGEIYNYKLFQYLELSGYDVDCCSLHKRLSVRLAKIPFIGNILTNTVLACLLYRDTEILVEDHFFTKNLLFNNIVHRFIKGKKIIILLHSLYGYDSGDTFLIRKWINGIKHKIRLSLADTIITNSEYSKREIVSLGIDTSIVHLLPPGIDRKKLRIVTPTDGQKTDCILCVANYLVGKGLIYLIEAFSLVNRKKFTLHLVGNPSKSSSYYKQMNKYVQKSNLIKDVFFHNGADKENIYKLYSSADIFVLPTLKETFGIVLIEAMHYGLPIITTNVGAIPELITDGENGFLVPPANSQKLAEAISKLIENPELRKEMGAKGRQRVSDSYYWEQTCSKFLSIVQTING</sequence>
<dbReference type="InterPro" id="IPR028098">
    <property type="entry name" value="Glyco_trans_4-like_N"/>
</dbReference>
<comment type="caution">
    <text evidence="3">The sequence shown here is derived from an EMBL/GenBank/DDBJ whole genome shotgun (WGS) entry which is preliminary data.</text>
</comment>
<dbReference type="Gene3D" id="3.40.50.2000">
    <property type="entry name" value="Glycogen Phosphorylase B"/>
    <property type="match status" value="2"/>
</dbReference>
<gene>
    <name evidence="3" type="ORF">G7B40_004955</name>
</gene>
<proteinExistence type="predicted"/>
<protein>
    <submittedName>
        <fullName evidence="3">Glycosyltransferase family 4 protein</fullName>
    </submittedName>
</protein>
<feature type="domain" description="Glycosyltransferase subfamily 4-like N-terminal" evidence="2">
    <location>
        <begin position="92"/>
        <end position="166"/>
    </location>
</feature>
<dbReference type="PANTHER" id="PTHR12526">
    <property type="entry name" value="GLYCOSYLTRANSFERASE"/>
    <property type="match status" value="1"/>
</dbReference>
<evidence type="ECO:0000313" key="4">
    <source>
        <dbReference type="Proteomes" id="UP000667802"/>
    </source>
</evidence>
<dbReference type="EMBL" id="JAALHA020000001">
    <property type="protein sequence ID" value="MDR9893923.1"/>
    <property type="molecule type" value="Genomic_DNA"/>
</dbReference>
<dbReference type="Proteomes" id="UP000667802">
    <property type="component" value="Unassembled WGS sequence"/>
</dbReference>
<accession>A0AAP5I690</accession>
<organism evidence="3 4">
    <name type="scientific">Aetokthonos hydrillicola Thurmond2011</name>
    <dbReference type="NCBI Taxonomy" id="2712845"/>
    <lineage>
        <taxon>Bacteria</taxon>
        <taxon>Bacillati</taxon>
        <taxon>Cyanobacteriota</taxon>
        <taxon>Cyanophyceae</taxon>
        <taxon>Nostocales</taxon>
        <taxon>Hapalosiphonaceae</taxon>
        <taxon>Aetokthonos</taxon>
    </lineage>
</organism>
<dbReference type="Pfam" id="PF00534">
    <property type="entry name" value="Glycos_transf_1"/>
    <property type="match status" value="1"/>
</dbReference>
<dbReference type="SUPFAM" id="SSF53756">
    <property type="entry name" value="UDP-Glycosyltransferase/glycogen phosphorylase"/>
    <property type="match status" value="1"/>
</dbReference>
<reference evidence="4" key="1">
    <citation type="journal article" date="2021" name="Science">
        <title>Hunting the eagle killer: A cyanobacterial neurotoxin causes vacuolar myelinopathy.</title>
        <authorList>
            <person name="Breinlinger S."/>
            <person name="Phillips T.J."/>
            <person name="Haram B.N."/>
            <person name="Mares J."/>
            <person name="Martinez Yerena J.A."/>
            <person name="Hrouzek P."/>
            <person name="Sobotka R."/>
            <person name="Henderson W.M."/>
            <person name="Schmieder P."/>
            <person name="Williams S.M."/>
            <person name="Lauderdale J.D."/>
            <person name="Wilde H.D."/>
            <person name="Gerrin W."/>
            <person name="Kust A."/>
            <person name="Washington J.W."/>
            <person name="Wagner C."/>
            <person name="Geier B."/>
            <person name="Liebeke M."/>
            <person name="Enke H."/>
            <person name="Niedermeyer T.H.J."/>
            <person name="Wilde S.B."/>
        </authorList>
    </citation>
    <scope>NUCLEOTIDE SEQUENCE [LARGE SCALE GENOMIC DNA]</scope>
    <source>
        <strain evidence="4">Thurmond2011</strain>
    </source>
</reference>
<dbReference type="CDD" id="cd03801">
    <property type="entry name" value="GT4_PimA-like"/>
    <property type="match status" value="1"/>
</dbReference>
<dbReference type="InterPro" id="IPR001296">
    <property type="entry name" value="Glyco_trans_1"/>
</dbReference>
<evidence type="ECO:0000259" key="2">
    <source>
        <dbReference type="Pfam" id="PF13439"/>
    </source>
</evidence>
<evidence type="ECO:0000259" key="1">
    <source>
        <dbReference type="Pfam" id="PF00534"/>
    </source>
</evidence>
<dbReference type="GO" id="GO:0016757">
    <property type="term" value="F:glycosyltransferase activity"/>
    <property type="evidence" value="ECO:0007669"/>
    <property type="project" value="InterPro"/>
</dbReference>
<feature type="domain" description="Glycosyl transferase family 1" evidence="1">
    <location>
        <begin position="179"/>
        <end position="338"/>
    </location>
</feature>
<evidence type="ECO:0000313" key="3">
    <source>
        <dbReference type="EMBL" id="MDR9893923.1"/>
    </source>
</evidence>
<dbReference type="Pfam" id="PF13439">
    <property type="entry name" value="Glyco_transf_4"/>
    <property type="match status" value="1"/>
</dbReference>
<name>A0AAP5I690_9CYAN</name>
<keyword evidence="4" id="KW-1185">Reference proteome</keyword>
<dbReference type="AlphaFoldDB" id="A0AAP5I690"/>